<dbReference type="Proteomes" id="UP000635278">
    <property type="component" value="Unassembled WGS sequence"/>
</dbReference>
<protein>
    <submittedName>
        <fullName evidence="3">Alpha/beta fold hydrolase</fullName>
    </submittedName>
</protein>
<dbReference type="PRINTS" id="PR00111">
    <property type="entry name" value="ABHYDROLASE"/>
</dbReference>
<accession>A0ABX0JRP1</accession>
<dbReference type="InterPro" id="IPR029058">
    <property type="entry name" value="AB_hydrolase_fold"/>
</dbReference>
<reference evidence="3 4" key="1">
    <citation type="journal article" date="2020" name="Int. J. Syst. Evol. Microbiol.">
        <title>Novel acetic acid bacteria from cider fermentations: Acetobacter conturbans sp. nov. and Acetobacter fallax sp. nov.</title>
        <authorList>
            <person name="Sombolestani A.S."/>
            <person name="Cleenwerck I."/>
            <person name="Cnockaert M."/>
            <person name="Borremans W."/>
            <person name="Wieme A.D."/>
            <person name="De Vuyst L."/>
            <person name="Vandamme P."/>
        </authorList>
    </citation>
    <scope>NUCLEOTIDE SEQUENCE [LARGE SCALE GENOMIC DNA]</scope>
    <source>
        <strain evidence="3 4">LMG 30640</strain>
    </source>
</reference>
<dbReference type="PRINTS" id="PR00412">
    <property type="entry name" value="EPOXHYDRLASE"/>
</dbReference>
<dbReference type="EMBL" id="WOTB01000008">
    <property type="protein sequence ID" value="NHN84592.1"/>
    <property type="molecule type" value="Genomic_DNA"/>
</dbReference>
<keyword evidence="1 3" id="KW-0378">Hydrolase</keyword>
<gene>
    <name evidence="3" type="ORF">GOB93_08030</name>
</gene>
<evidence type="ECO:0000313" key="3">
    <source>
        <dbReference type="EMBL" id="NHN84592.1"/>
    </source>
</evidence>
<dbReference type="RefSeq" id="WP_173582982.1">
    <property type="nucleotide sequence ID" value="NZ_WOTB01000008.1"/>
</dbReference>
<dbReference type="InterPro" id="IPR000073">
    <property type="entry name" value="AB_hydrolase_1"/>
</dbReference>
<dbReference type="PANTHER" id="PTHR46118">
    <property type="entry name" value="PROTEIN ABHD11"/>
    <property type="match status" value="1"/>
</dbReference>
<keyword evidence="4" id="KW-1185">Reference proteome</keyword>
<evidence type="ECO:0000256" key="1">
    <source>
        <dbReference type="ARBA" id="ARBA00022801"/>
    </source>
</evidence>
<organism evidence="3 4">
    <name type="scientific">Acetobacter musti</name>
    <dbReference type="NCBI Taxonomy" id="864732"/>
    <lineage>
        <taxon>Bacteria</taxon>
        <taxon>Pseudomonadati</taxon>
        <taxon>Pseudomonadota</taxon>
        <taxon>Alphaproteobacteria</taxon>
        <taxon>Acetobacterales</taxon>
        <taxon>Acetobacteraceae</taxon>
        <taxon>Acetobacter</taxon>
    </lineage>
</organism>
<dbReference type="Pfam" id="PF00561">
    <property type="entry name" value="Abhydrolase_1"/>
    <property type="match status" value="1"/>
</dbReference>
<evidence type="ECO:0000259" key="2">
    <source>
        <dbReference type="Pfam" id="PF00561"/>
    </source>
</evidence>
<dbReference type="Gene3D" id="3.40.50.1820">
    <property type="entry name" value="alpha/beta hydrolase"/>
    <property type="match status" value="1"/>
</dbReference>
<proteinExistence type="predicted"/>
<name>A0ABX0JRP1_9PROT</name>
<feature type="domain" description="AB hydrolase-1" evidence="2">
    <location>
        <begin position="18"/>
        <end position="247"/>
    </location>
</feature>
<dbReference type="GO" id="GO:0016787">
    <property type="term" value="F:hydrolase activity"/>
    <property type="evidence" value="ECO:0007669"/>
    <property type="project" value="UniProtKB-KW"/>
</dbReference>
<comment type="caution">
    <text evidence="3">The sequence shown here is derived from an EMBL/GenBank/DDBJ whole genome shotgun (WGS) entry which is preliminary data.</text>
</comment>
<dbReference type="PANTHER" id="PTHR46118:SF4">
    <property type="entry name" value="PROTEIN ABHD11"/>
    <property type="match status" value="1"/>
</dbReference>
<evidence type="ECO:0000313" key="4">
    <source>
        <dbReference type="Proteomes" id="UP000635278"/>
    </source>
</evidence>
<sequence>MLLNVIERGPEGSASGRPPVVFLHGLFGRGRNFGFFQRSLSATYRTLALDLRNHGDSPHGPMDYPTLAADVRETLAAHNALPAIVIGHSMGGKTAMMLALTAPADVVALMVADIAPGEGGLAHTQDIAQGLVALPMPASLDLSGAAAWMAPVVRDKAVRDLMIQNLQLGEHPRWRIGLREIRDALDTIVGWPALPQGTHYDGPTLFVAGGESRYIQPENYPEMRRLFPHYRLEVIPGAGHWLHAQKPKEFLAITEQFVSSVQDRTSPSQVQTQD</sequence>
<dbReference type="InterPro" id="IPR000639">
    <property type="entry name" value="Epox_hydrolase-like"/>
</dbReference>
<dbReference type="SUPFAM" id="SSF53474">
    <property type="entry name" value="alpha/beta-Hydrolases"/>
    <property type="match status" value="1"/>
</dbReference>